<dbReference type="WBParaSite" id="TMUE_1000005447.1">
    <property type="protein sequence ID" value="TMUE_1000005447.1"/>
    <property type="gene ID" value="WBGene00287711"/>
</dbReference>
<keyword evidence="1" id="KW-1185">Reference proteome</keyword>
<proteinExistence type="predicted"/>
<sequence>MSYSSKHQMCLQFWDCCSDTCLIASLWKSQNTIYVNCDNCEAAFYSSERIMDKERSERMLKDGFRSTTLVWKPRLLQLSVGATLSEMLTLLPG</sequence>
<dbReference type="AlphaFoldDB" id="A0A5S6QEW9"/>
<dbReference type="Proteomes" id="UP000046395">
    <property type="component" value="Unassembled WGS sequence"/>
</dbReference>
<name>A0A5S6QEW9_TRIMR</name>
<accession>A0A5S6QEW9</accession>
<evidence type="ECO:0000313" key="2">
    <source>
        <dbReference type="WBParaSite" id="TMUE_1000005447.1"/>
    </source>
</evidence>
<protein>
    <submittedName>
        <fullName evidence="2">Uncharacterized protein</fullName>
    </submittedName>
</protein>
<organism evidence="1 2">
    <name type="scientific">Trichuris muris</name>
    <name type="common">Mouse whipworm</name>
    <dbReference type="NCBI Taxonomy" id="70415"/>
    <lineage>
        <taxon>Eukaryota</taxon>
        <taxon>Metazoa</taxon>
        <taxon>Ecdysozoa</taxon>
        <taxon>Nematoda</taxon>
        <taxon>Enoplea</taxon>
        <taxon>Dorylaimia</taxon>
        <taxon>Trichinellida</taxon>
        <taxon>Trichuridae</taxon>
        <taxon>Trichuris</taxon>
    </lineage>
</organism>
<reference evidence="2" key="1">
    <citation type="submission" date="2019-12" db="UniProtKB">
        <authorList>
            <consortium name="WormBaseParasite"/>
        </authorList>
    </citation>
    <scope>IDENTIFICATION</scope>
</reference>
<evidence type="ECO:0000313" key="1">
    <source>
        <dbReference type="Proteomes" id="UP000046395"/>
    </source>
</evidence>